<keyword evidence="11" id="KW-0999">Mitochondrion inner membrane</keyword>
<dbReference type="Pfam" id="PF17050">
    <property type="entry name" value="AIM5"/>
    <property type="match status" value="1"/>
</dbReference>
<dbReference type="GO" id="GO:0061617">
    <property type="term" value="C:MICOS complex"/>
    <property type="evidence" value="ECO:0007669"/>
    <property type="project" value="UniProtKB-UniRule"/>
</dbReference>
<evidence type="ECO:0000256" key="4">
    <source>
        <dbReference type="ARBA" id="ARBA00018170"/>
    </source>
</evidence>
<dbReference type="EMBL" id="JBANMG010000007">
    <property type="protein sequence ID" value="KAK6951096.1"/>
    <property type="molecule type" value="Genomic_DNA"/>
</dbReference>
<feature type="region of interest" description="Disordered" evidence="12">
    <location>
        <begin position="203"/>
        <end position="236"/>
    </location>
</feature>
<evidence type="ECO:0000256" key="5">
    <source>
        <dbReference type="ARBA" id="ARBA00022692"/>
    </source>
</evidence>
<organism evidence="13 14">
    <name type="scientific">Daldinia eschscholtzii</name>
    <dbReference type="NCBI Taxonomy" id="292717"/>
    <lineage>
        <taxon>Eukaryota</taxon>
        <taxon>Fungi</taxon>
        <taxon>Dikarya</taxon>
        <taxon>Ascomycota</taxon>
        <taxon>Pezizomycotina</taxon>
        <taxon>Sordariomycetes</taxon>
        <taxon>Xylariomycetidae</taxon>
        <taxon>Xylariales</taxon>
        <taxon>Hypoxylaceae</taxon>
        <taxon>Daldinia</taxon>
    </lineage>
</organism>
<evidence type="ECO:0000256" key="9">
    <source>
        <dbReference type="ARBA" id="ARBA00032159"/>
    </source>
</evidence>
<proteinExistence type="inferred from homology"/>
<keyword evidence="6" id="KW-1133">Transmembrane helix</keyword>
<keyword evidence="14" id="KW-1185">Reference proteome</keyword>
<evidence type="ECO:0000256" key="2">
    <source>
        <dbReference type="ARBA" id="ARBA00004370"/>
    </source>
</evidence>
<evidence type="ECO:0000256" key="1">
    <source>
        <dbReference type="ARBA" id="ARBA00002689"/>
    </source>
</evidence>
<keyword evidence="8" id="KW-0472">Membrane</keyword>
<keyword evidence="7 11" id="KW-0496">Mitochondrion</keyword>
<keyword evidence="5" id="KW-0812">Transmembrane</keyword>
<comment type="function">
    <text evidence="1 11">Component of the MICOS complex, a large protein complex of the mitochondrial inner membrane that plays crucial roles in the maintenance of crista junctions, inner membrane architecture, and formation of contact sites to the outer membrane.</text>
</comment>
<evidence type="ECO:0000256" key="11">
    <source>
        <dbReference type="RuleBase" id="RU363010"/>
    </source>
</evidence>
<feature type="compositionally biased region" description="Polar residues" evidence="12">
    <location>
        <begin position="223"/>
        <end position="233"/>
    </location>
</feature>
<evidence type="ECO:0000256" key="6">
    <source>
        <dbReference type="ARBA" id="ARBA00022989"/>
    </source>
</evidence>
<evidence type="ECO:0000256" key="12">
    <source>
        <dbReference type="SAM" id="MobiDB-lite"/>
    </source>
</evidence>
<dbReference type="GO" id="GO:0042407">
    <property type="term" value="P:cristae formation"/>
    <property type="evidence" value="ECO:0007669"/>
    <property type="project" value="InterPro"/>
</dbReference>
<comment type="caution">
    <text evidence="13">The sequence shown here is derived from an EMBL/GenBank/DDBJ whole genome shotgun (WGS) entry which is preliminary data.</text>
</comment>
<dbReference type="InterPro" id="IPR031463">
    <property type="entry name" value="Mic12"/>
</dbReference>
<comment type="subunit">
    <text evidence="11">Component of the mitochondrial contact site and cristae organizing system (MICOS) complex.</text>
</comment>
<evidence type="ECO:0000256" key="8">
    <source>
        <dbReference type="ARBA" id="ARBA00023136"/>
    </source>
</evidence>
<evidence type="ECO:0000256" key="7">
    <source>
        <dbReference type="ARBA" id="ARBA00023128"/>
    </source>
</evidence>
<reference evidence="13 14" key="1">
    <citation type="journal article" date="2024" name="Front Chem Biol">
        <title>Unveiling the potential of Daldinia eschscholtzii MFLUCC 19-0629 through bioactivity and bioinformatics studies for enhanced sustainable agriculture production.</title>
        <authorList>
            <person name="Brooks S."/>
            <person name="Weaver J.A."/>
            <person name="Klomchit A."/>
            <person name="Alharthi S.A."/>
            <person name="Onlamun T."/>
            <person name="Nurani R."/>
            <person name="Vong T.K."/>
            <person name="Alberti F."/>
            <person name="Greco C."/>
        </authorList>
    </citation>
    <scope>NUCLEOTIDE SEQUENCE [LARGE SCALE GENOMIC DNA]</scope>
    <source>
        <strain evidence="13">MFLUCC 19-0629</strain>
    </source>
</reference>
<dbReference type="Proteomes" id="UP001369815">
    <property type="component" value="Unassembled WGS sequence"/>
</dbReference>
<name>A0AAX6MF66_9PEZI</name>
<dbReference type="GO" id="GO:0044284">
    <property type="term" value="C:mitochondrial crista junction"/>
    <property type="evidence" value="ECO:0007669"/>
    <property type="project" value="InterPro"/>
</dbReference>
<evidence type="ECO:0000313" key="14">
    <source>
        <dbReference type="Proteomes" id="UP001369815"/>
    </source>
</evidence>
<sequence length="257" mass="27826">MGFTTGFTGGVTLTLSVAYLGVLAHQRHRERQAAILRQQTRLISGIIDPLPPVLPPTRAELAAAERANFIERAKDRWNAEIEGAVHWAQNKDWVEARENVEIALARLWARAFGDEAQGPVEKAEDVAANAKAVASAKLDQGKEKAASVAAAAKSAYADAKAKGSEVVEKTEEKAKEAKGSFFSRLWGAKDTADKTKSAVVEGAKQKGEELSSQLSEEERVLNQRYQGSKSLDQSPEEVLAARYASAGQQDRSQLKAL</sequence>
<gene>
    <name evidence="13" type="ORF">Daesc_007626</name>
</gene>
<dbReference type="AlphaFoldDB" id="A0AAX6MF66"/>
<protein>
    <recommendedName>
        <fullName evidence="4 11">MICOS complex subunit MIC12</fullName>
    </recommendedName>
    <alternativeName>
        <fullName evidence="10 11">Altered inheritance of mitochondria protein 5, mitochondrial</fullName>
    </alternativeName>
    <alternativeName>
        <fullName evidence="9 11">Found in mitochondrial proteome protein 51</fullName>
    </alternativeName>
</protein>
<evidence type="ECO:0000256" key="10">
    <source>
        <dbReference type="ARBA" id="ARBA00032985"/>
    </source>
</evidence>
<evidence type="ECO:0000256" key="3">
    <source>
        <dbReference type="ARBA" id="ARBA00009188"/>
    </source>
</evidence>
<accession>A0AAX6MF66</accession>
<evidence type="ECO:0000313" key="13">
    <source>
        <dbReference type="EMBL" id="KAK6951096.1"/>
    </source>
</evidence>
<comment type="similarity">
    <text evidence="3 11">Belongs to the MICOS complex subunit Mic12 family.</text>
</comment>
<comment type="subcellular location">
    <subcellularLocation>
        <location evidence="2">Membrane</location>
    </subcellularLocation>
    <subcellularLocation>
        <location evidence="11">Mitochondrion inner membrane</location>
        <topology evidence="11">Single-pass membrane protein</topology>
    </subcellularLocation>
</comment>